<evidence type="ECO:0000313" key="2">
    <source>
        <dbReference type="EMBL" id="OCL36365.1"/>
    </source>
</evidence>
<dbReference type="PANTHER" id="PTHR30522:SF0">
    <property type="entry name" value="NUCLEOSIDE TRIPHOSPHATE PYROPHOSPHOHYDROLASE"/>
    <property type="match status" value="1"/>
</dbReference>
<dbReference type="EMBL" id="MBQD01000011">
    <property type="protein sequence ID" value="OCL36365.1"/>
    <property type="molecule type" value="Genomic_DNA"/>
</dbReference>
<dbReference type="RefSeq" id="WP_068750540.1">
    <property type="nucleotide sequence ID" value="NZ_JBDXXE010000036.1"/>
</dbReference>
<gene>
    <name evidence="2" type="ORF">BCR15_00360</name>
</gene>
<organism evidence="2 3">
    <name type="scientific">Tessaracoccus lapidicaptus</name>
    <dbReference type="NCBI Taxonomy" id="1427523"/>
    <lineage>
        <taxon>Bacteria</taxon>
        <taxon>Bacillati</taxon>
        <taxon>Actinomycetota</taxon>
        <taxon>Actinomycetes</taxon>
        <taxon>Propionibacteriales</taxon>
        <taxon>Propionibacteriaceae</taxon>
        <taxon>Tessaracoccus</taxon>
    </lineage>
</organism>
<dbReference type="Gene3D" id="1.10.287.1080">
    <property type="entry name" value="MazG-like"/>
    <property type="match status" value="1"/>
</dbReference>
<keyword evidence="3" id="KW-1185">Reference proteome</keyword>
<name>A0A1C0AQ56_9ACTN</name>
<dbReference type="GO" id="GO:0047429">
    <property type="term" value="F:nucleoside triphosphate diphosphatase activity"/>
    <property type="evidence" value="ECO:0007669"/>
    <property type="project" value="TreeGrafter"/>
</dbReference>
<dbReference type="InterPro" id="IPR004518">
    <property type="entry name" value="MazG-like_dom"/>
</dbReference>
<evidence type="ECO:0000259" key="1">
    <source>
        <dbReference type="Pfam" id="PF03819"/>
    </source>
</evidence>
<dbReference type="PANTHER" id="PTHR30522">
    <property type="entry name" value="NUCLEOSIDE TRIPHOSPHATE PYROPHOSPHOHYDROLASE"/>
    <property type="match status" value="1"/>
</dbReference>
<dbReference type="AlphaFoldDB" id="A0A1C0AQ56"/>
<dbReference type="GO" id="GO:0046076">
    <property type="term" value="P:dTTP catabolic process"/>
    <property type="evidence" value="ECO:0007669"/>
    <property type="project" value="TreeGrafter"/>
</dbReference>
<dbReference type="GO" id="GO:0046052">
    <property type="term" value="P:UTP catabolic process"/>
    <property type="evidence" value="ECO:0007669"/>
    <property type="project" value="TreeGrafter"/>
</dbReference>
<dbReference type="FunFam" id="1.10.287.1080:FF:000001">
    <property type="entry name" value="Nucleoside triphosphate pyrophosphohydrolase"/>
    <property type="match status" value="1"/>
</dbReference>
<dbReference type="GO" id="GO:0046047">
    <property type="term" value="P:TTP catabolic process"/>
    <property type="evidence" value="ECO:0007669"/>
    <property type="project" value="TreeGrafter"/>
</dbReference>
<proteinExistence type="predicted"/>
<keyword evidence="2" id="KW-0378">Hydrolase</keyword>
<dbReference type="Pfam" id="PF03819">
    <property type="entry name" value="MazG"/>
    <property type="match status" value="1"/>
</dbReference>
<dbReference type="CDD" id="cd11528">
    <property type="entry name" value="NTP-PPase_MazG_Nterm"/>
    <property type="match status" value="1"/>
</dbReference>
<dbReference type="GO" id="GO:0046061">
    <property type="term" value="P:dATP catabolic process"/>
    <property type="evidence" value="ECO:0007669"/>
    <property type="project" value="TreeGrafter"/>
</dbReference>
<dbReference type="GO" id="GO:0006203">
    <property type="term" value="P:dGTP catabolic process"/>
    <property type="evidence" value="ECO:0007669"/>
    <property type="project" value="TreeGrafter"/>
</dbReference>
<reference evidence="3" key="1">
    <citation type="submission" date="2016-07" db="EMBL/GenBank/DDBJ databases">
        <authorList>
            <person name="Florea S."/>
            <person name="Webb J.S."/>
            <person name="Jaromczyk J."/>
            <person name="Schardl C.L."/>
        </authorList>
    </citation>
    <scope>NUCLEOTIDE SEQUENCE [LARGE SCALE GENOMIC DNA]</scope>
    <source>
        <strain evidence="3">IPBSL-7</strain>
    </source>
</reference>
<dbReference type="SUPFAM" id="SSF101386">
    <property type="entry name" value="all-alpha NTP pyrophosphatases"/>
    <property type="match status" value="1"/>
</dbReference>
<dbReference type="GO" id="GO:0046081">
    <property type="term" value="P:dUTP catabolic process"/>
    <property type="evidence" value="ECO:0007669"/>
    <property type="project" value="TreeGrafter"/>
</dbReference>
<dbReference type="GO" id="GO:0006950">
    <property type="term" value="P:response to stress"/>
    <property type="evidence" value="ECO:0007669"/>
    <property type="project" value="UniProtKB-ARBA"/>
</dbReference>
<dbReference type="InterPro" id="IPR048015">
    <property type="entry name" value="NTP-PPase_MazG-like_N"/>
</dbReference>
<evidence type="ECO:0000313" key="3">
    <source>
        <dbReference type="Proteomes" id="UP000093501"/>
    </source>
</evidence>
<accession>A0A1C0AQ56</accession>
<feature type="domain" description="NTP pyrophosphohydrolase MazG-like" evidence="1">
    <location>
        <begin position="25"/>
        <end position="98"/>
    </location>
</feature>
<dbReference type="InterPro" id="IPR011551">
    <property type="entry name" value="NTP_PyrPHydrolase_MazG"/>
</dbReference>
<dbReference type="Proteomes" id="UP000093501">
    <property type="component" value="Unassembled WGS sequence"/>
</dbReference>
<comment type="caution">
    <text evidence="2">The sequence shown here is derived from an EMBL/GenBank/DDBJ whole genome shotgun (WGS) entry which is preliminary data.</text>
</comment>
<protein>
    <submittedName>
        <fullName evidence="2">Nucleoside triphosphate hydrolase</fullName>
    </submittedName>
</protein>
<sequence length="202" mass="22434">MASELERLRGIMAELRTKCPWDAEQTHRSLLNHLIEEACEVVDAVEAGDDTELVEELGDLLLQVYFHARIAEDEGRFTLDDVARGISDKLVRRHPHVFADEDVPSDMWQSWEERKRAEKGRSSALEGIAQSLSVLGRAHKVVSRTRSHGVAVDLPDEPIDEESVGAEIVALVARAQAHGIDADAAARQALRALEERIRSAES</sequence>